<organism evidence="1 2">
    <name type="scientific">Paenimyroides marinum</name>
    <dbReference type="NCBI Taxonomy" id="1159016"/>
    <lineage>
        <taxon>Bacteria</taxon>
        <taxon>Pseudomonadati</taxon>
        <taxon>Bacteroidota</taxon>
        <taxon>Flavobacteriia</taxon>
        <taxon>Flavobacteriales</taxon>
        <taxon>Flavobacteriaceae</taxon>
        <taxon>Paenimyroides</taxon>
    </lineage>
</organism>
<proteinExistence type="predicted"/>
<evidence type="ECO:0000313" key="1">
    <source>
        <dbReference type="EMBL" id="SEH71729.1"/>
    </source>
</evidence>
<evidence type="ECO:0000313" key="2">
    <source>
        <dbReference type="Proteomes" id="UP000199634"/>
    </source>
</evidence>
<sequence>MLKRINILMIICLLGFFIIPMQSYTCKSHSKEIVIKEKSCCSANKQHHSEDQCEKDCCKSKDDASNECSGNCGPTSCHSSSNSFSATPPFFRNAQNPVFSKIKKSYPLYKEPFYSTGESSIWQPPKIS</sequence>
<dbReference type="STRING" id="1159016.SAMN02927937_01039"/>
<dbReference type="Proteomes" id="UP000199634">
    <property type="component" value="Unassembled WGS sequence"/>
</dbReference>
<dbReference type="AlphaFoldDB" id="A0A1H6KDX6"/>
<keyword evidence="2" id="KW-1185">Reference proteome</keyword>
<accession>A0A1H6KDX6</accession>
<dbReference type="EMBL" id="FNXE01000010">
    <property type="protein sequence ID" value="SEH71729.1"/>
    <property type="molecule type" value="Genomic_DNA"/>
</dbReference>
<name>A0A1H6KDX6_9FLAO</name>
<reference evidence="2" key="1">
    <citation type="submission" date="2016-10" db="EMBL/GenBank/DDBJ databases">
        <authorList>
            <person name="Varghese N."/>
            <person name="Submissions S."/>
        </authorList>
    </citation>
    <scope>NUCLEOTIDE SEQUENCE [LARGE SCALE GENOMIC DNA]</scope>
    <source>
        <strain evidence="2">CGMCC 1.10825</strain>
    </source>
</reference>
<gene>
    <name evidence="1" type="ORF">SAMN02927937_01039</name>
</gene>
<protein>
    <submittedName>
        <fullName evidence="1">Uncharacterized protein</fullName>
    </submittedName>
</protein>